<dbReference type="Gene3D" id="2.40.10.10">
    <property type="entry name" value="Trypsin-like serine proteases"/>
    <property type="match status" value="2"/>
</dbReference>
<dbReference type="OrthoDB" id="4698860at2"/>
<dbReference type="PROSITE" id="PS00134">
    <property type="entry name" value="TRYPSIN_HIS"/>
    <property type="match status" value="1"/>
</dbReference>
<dbReference type="GO" id="GO:0006508">
    <property type="term" value="P:proteolysis"/>
    <property type="evidence" value="ECO:0007669"/>
    <property type="project" value="InterPro"/>
</dbReference>
<dbReference type="InterPro" id="IPR018114">
    <property type="entry name" value="TRYPSIN_HIS"/>
</dbReference>
<feature type="domain" description="Peptidase S1" evidence="2">
    <location>
        <begin position="63"/>
        <end position="211"/>
    </location>
</feature>
<evidence type="ECO:0000313" key="4">
    <source>
        <dbReference type="Proteomes" id="UP000022835"/>
    </source>
</evidence>
<dbReference type="InterPro" id="IPR009003">
    <property type="entry name" value="Peptidase_S1_PA"/>
</dbReference>
<dbReference type="EMBL" id="JALN02000002">
    <property type="protein sequence ID" value="KDE97073.1"/>
    <property type="molecule type" value="Genomic_DNA"/>
</dbReference>
<dbReference type="GO" id="GO:0004252">
    <property type="term" value="F:serine-type endopeptidase activity"/>
    <property type="evidence" value="ECO:0007669"/>
    <property type="project" value="InterPro"/>
</dbReference>
<evidence type="ECO:0000259" key="2">
    <source>
        <dbReference type="Pfam" id="PF00089"/>
    </source>
</evidence>
<keyword evidence="1" id="KW-0732">Signal</keyword>
<dbReference type="SUPFAM" id="SSF50494">
    <property type="entry name" value="Trypsin-like serine proteases"/>
    <property type="match status" value="1"/>
</dbReference>
<dbReference type="InterPro" id="IPR043504">
    <property type="entry name" value="Peptidase_S1_PA_chymotrypsin"/>
</dbReference>
<dbReference type="STRING" id="1440774.Y900_027685"/>
<feature type="chain" id="PRO_5039229325" description="Peptidase S1 domain-containing protein" evidence="1">
    <location>
        <begin position="26"/>
        <end position="221"/>
    </location>
</feature>
<dbReference type="RefSeq" id="WP_036348283.1">
    <property type="nucleotide sequence ID" value="NZ_JALN02000002.1"/>
</dbReference>
<evidence type="ECO:0000313" key="3">
    <source>
        <dbReference type="EMBL" id="KDE97073.1"/>
    </source>
</evidence>
<dbReference type="eggNOG" id="ENOG5030JEH">
    <property type="taxonomic scope" value="Bacteria"/>
</dbReference>
<dbReference type="Proteomes" id="UP000022835">
    <property type="component" value="Unassembled WGS sequence"/>
</dbReference>
<accession>A0A064CEC4</accession>
<organism evidence="3 4">
    <name type="scientific">Mycolicibacterium aromaticivorans JS19b1 = JCM 16368</name>
    <dbReference type="NCBI Taxonomy" id="1440774"/>
    <lineage>
        <taxon>Bacteria</taxon>
        <taxon>Bacillati</taxon>
        <taxon>Actinomycetota</taxon>
        <taxon>Actinomycetes</taxon>
        <taxon>Mycobacteriales</taxon>
        <taxon>Mycobacteriaceae</taxon>
        <taxon>Mycolicibacterium</taxon>
    </lineage>
</organism>
<feature type="signal peptide" evidence="1">
    <location>
        <begin position="1"/>
        <end position="25"/>
    </location>
</feature>
<proteinExistence type="predicted"/>
<name>A0A064CEC4_9MYCO</name>
<evidence type="ECO:0000256" key="1">
    <source>
        <dbReference type="SAM" id="SignalP"/>
    </source>
</evidence>
<dbReference type="InterPro" id="IPR001254">
    <property type="entry name" value="Trypsin_dom"/>
</dbReference>
<comment type="caution">
    <text evidence="3">The sequence shown here is derived from an EMBL/GenBank/DDBJ whole genome shotgun (WGS) entry which is preliminary data.</text>
</comment>
<protein>
    <recommendedName>
        <fullName evidence="2">Peptidase S1 domain-containing protein</fullName>
    </recommendedName>
</protein>
<dbReference type="AlphaFoldDB" id="A0A064CEC4"/>
<reference evidence="3" key="1">
    <citation type="submission" date="2014-05" db="EMBL/GenBank/DDBJ databases">
        <title>Genome sequence of Mycobacterium aromaticivorans strain JS19b1T (= DSM 45407T).</title>
        <authorList>
            <person name="Kwak Y."/>
            <person name="Park G.-S."/>
            <person name="Li Q.X."/>
            <person name="Lee S.-E."/>
            <person name="Shin J.-H."/>
        </authorList>
    </citation>
    <scope>NUCLEOTIDE SEQUENCE [LARGE SCALE GENOMIC DNA]</scope>
    <source>
        <strain evidence="3">JS19b1</strain>
    </source>
</reference>
<dbReference type="Pfam" id="PF00089">
    <property type="entry name" value="Trypsin"/>
    <property type="match status" value="1"/>
</dbReference>
<gene>
    <name evidence="3" type="ORF">Y900_027685</name>
</gene>
<sequence>MKPTTVVTTAIAVAASLLVQAPAAAAMPTTISPGDRIDYVTDDGSASFCTTGYVYTGTNGHAYAITAGHCQTDESGRVVQESSGATGRFVNTVVAPPRSGGPDYGLIDFGPRVTTRPAANVVTFAAGGPTPLIEVGQTVCHLGVSSGRHCGTVAYSYGDDQFMTTDMPASVPGDSGGPVWVTDDDGQAHIIGIWLGEKTSADTSRRYGRFASLRAALDILT</sequence>
<keyword evidence="4" id="KW-1185">Reference proteome</keyword>